<feature type="region of interest" description="Disordered" evidence="1">
    <location>
        <begin position="284"/>
        <end position="303"/>
    </location>
</feature>
<feature type="compositionally biased region" description="Basic and acidic residues" evidence="1">
    <location>
        <begin position="292"/>
        <end position="301"/>
    </location>
</feature>
<feature type="compositionally biased region" description="Acidic residues" evidence="1">
    <location>
        <begin position="157"/>
        <end position="183"/>
    </location>
</feature>
<evidence type="ECO:0000313" key="3">
    <source>
        <dbReference type="EMBL" id="RAL44111.1"/>
    </source>
</evidence>
<dbReference type="PANTHER" id="PTHR34775:SF6">
    <property type="entry name" value="TRANSMEMBRANE PROTEIN"/>
    <property type="match status" value="1"/>
</dbReference>
<keyword evidence="2" id="KW-1133">Transmembrane helix</keyword>
<reference evidence="3 4" key="1">
    <citation type="submission" date="2018-06" db="EMBL/GenBank/DDBJ databases">
        <title>The Genome of Cuscuta australis (Dodder) Provides Insight into the Evolution of Plant Parasitism.</title>
        <authorList>
            <person name="Liu H."/>
        </authorList>
    </citation>
    <scope>NUCLEOTIDE SEQUENCE [LARGE SCALE GENOMIC DNA]</scope>
    <source>
        <strain evidence="4">cv. Yunnan</strain>
        <tissue evidence="3">Vines</tissue>
    </source>
</reference>
<feature type="region of interest" description="Disordered" evidence="1">
    <location>
        <begin position="1"/>
        <end position="122"/>
    </location>
</feature>
<feature type="region of interest" description="Disordered" evidence="1">
    <location>
        <begin position="391"/>
        <end position="410"/>
    </location>
</feature>
<dbReference type="EMBL" id="NQVE01000148">
    <property type="protein sequence ID" value="RAL44111.1"/>
    <property type="molecule type" value="Genomic_DNA"/>
</dbReference>
<organism evidence="3 4">
    <name type="scientific">Cuscuta australis</name>
    <dbReference type="NCBI Taxonomy" id="267555"/>
    <lineage>
        <taxon>Eukaryota</taxon>
        <taxon>Viridiplantae</taxon>
        <taxon>Streptophyta</taxon>
        <taxon>Embryophyta</taxon>
        <taxon>Tracheophyta</taxon>
        <taxon>Spermatophyta</taxon>
        <taxon>Magnoliopsida</taxon>
        <taxon>eudicotyledons</taxon>
        <taxon>Gunneridae</taxon>
        <taxon>Pentapetalae</taxon>
        <taxon>asterids</taxon>
        <taxon>lamiids</taxon>
        <taxon>Solanales</taxon>
        <taxon>Convolvulaceae</taxon>
        <taxon>Cuscuteae</taxon>
        <taxon>Cuscuta</taxon>
        <taxon>Cuscuta subgen. Grammica</taxon>
        <taxon>Cuscuta sect. Cleistogrammica</taxon>
    </lineage>
</organism>
<comment type="caution">
    <text evidence="3">The sequence shown here is derived from an EMBL/GenBank/DDBJ whole genome shotgun (WGS) entry which is preliminary data.</text>
</comment>
<protein>
    <submittedName>
        <fullName evidence="3">Uncharacterized protein</fullName>
    </submittedName>
</protein>
<feature type="region of interest" description="Disordered" evidence="1">
    <location>
        <begin position="146"/>
        <end position="185"/>
    </location>
</feature>
<feature type="compositionally biased region" description="Acidic residues" evidence="1">
    <location>
        <begin position="391"/>
        <end position="407"/>
    </location>
</feature>
<feature type="compositionally biased region" description="Basic and acidic residues" evidence="1">
    <location>
        <begin position="49"/>
        <end position="60"/>
    </location>
</feature>
<keyword evidence="2" id="KW-0812">Transmembrane</keyword>
<evidence type="ECO:0000313" key="4">
    <source>
        <dbReference type="Proteomes" id="UP000249390"/>
    </source>
</evidence>
<dbReference type="AlphaFoldDB" id="A0A328DIX3"/>
<evidence type="ECO:0000256" key="2">
    <source>
        <dbReference type="SAM" id="Phobius"/>
    </source>
</evidence>
<feature type="compositionally biased region" description="Polar residues" evidence="1">
    <location>
        <begin position="80"/>
        <end position="94"/>
    </location>
</feature>
<name>A0A328DIX3_9ASTE</name>
<keyword evidence="2" id="KW-0472">Membrane</keyword>
<feature type="transmembrane region" description="Helical" evidence="2">
    <location>
        <begin position="451"/>
        <end position="471"/>
    </location>
</feature>
<evidence type="ECO:0000256" key="1">
    <source>
        <dbReference type="SAM" id="MobiDB-lite"/>
    </source>
</evidence>
<keyword evidence="4" id="KW-1185">Reference proteome</keyword>
<feature type="region of interest" description="Disordered" evidence="1">
    <location>
        <begin position="605"/>
        <end position="685"/>
    </location>
</feature>
<accession>A0A328DIX3</accession>
<proteinExistence type="predicted"/>
<dbReference type="Proteomes" id="UP000249390">
    <property type="component" value="Unassembled WGS sequence"/>
</dbReference>
<dbReference type="PANTHER" id="PTHR34775">
    <property type="entry name" value="TRANSMEMBRANE PROTEIN"/>
    <property type="match status" value="1"/>
</dbReference>
<sequence length="685" mass="76120">MDMGGSYSRKGASLSSFSPVPEPFPSGGERNENLMHPQKPVTKQFMSSTKERSVLGERNEPNSSHSPIRKPPTHVEKTNLKNSRFQYPNRSSLAVSEPDKDDLSSKQYDPLRSNYCSPRPKYLRYRPNRHRELILNLESRDYGVQRCNSAADGGNGESEDDATGRDEDESDDEEEEEEEEGYLEDSRPSSNWFLKFLLFTVAVLLSPLFVSLLDNSPSSPTEPVAYGFGEMNNVFWGVSLNGSVSEYQNEIEVSPSGITWESDERVEIGDGVELPVDEEEMFTGTSNMPSEGQEKLEKETTESVAGEVEEGFDQLPLGNSADEEGFDQPHSVGEMEEKEDGFDLPMQHGALEVTGERLSESKNYASDVIQEFVQVEPAAALVESIRETFLEETETSDDPIDSDDSKDEDTVPGIIYDDIKDEDTFPWRISNDSKDFADVAVKIYSKLQQIMLTPAVITIVSLLPVILAYAYSARQPRTLHEQSDAVLDPPPQKVNTEKIESNAKASALIDPAEEYRRYTASNLFPPLEHSSIVEMEATRGTKKLPGVKNAEDSSFLVGSVKDSVQELSSHNKTLEVELLGEFVIGEASSSLRACVIRKPRLLPETEESSYSFSQASGGSSKLHHPPMESPTSDSSFGRRFSTTEKKQLPKKKERGNDGEATKKGVITTTPVRRSSRIRNRGVMSP</sequence>
<gene>
    <name evidence="3" type="ORF">DM860_015032</name>
</gene>
<feature type="compositionally biased region" description="Low complexity" evidence="1">
    <location>
        <begin position="608"/>
        <end position="620"/>
    </location>
</feature>